<dbReference type="InterPro" id="IPR015991">
    <property type="entry name" value="TatD/YcfH-like"/>
</dbReference>
<organism evidence="3">
    <name type="scientific">bioreactor metagenome</name>
    <dbReference type="NCBI Taxonomy" id="1076179"/>
    <lineage>
        <taxon>unclassified sequences</taxon>
        <taxon>metagenomes</taxon>
        <taxon>ecological metagenomes</taxon>
    </lineage>
</organism>
<dbReference type="PIRSF" id="PIRSF005902">
    <property type="entry name" value="DNase_TatD"/>
    <property type="match status" value="1"/>
</dbReference>
<comment type="caution">
    <text evidence="3">The sequence shown here is derived from an EMBL/GenBank/DDBJ whole genome shotgun (WGS) entry which is preliminary data.</text>
</comment>
<dbReference type="FunFam" id="3.20.20.140:FF:000005">
    <property type="entry name" value="TatD family hydrolase"/>
    <property type="match status" value="1"/>
</dbReference>
<dbReference type="EC" id="3.1.1.96" evidence="3"/>
<dbReference type="EMBL" id="VSSQ01000383">
    <property type="protein sequence ID" value="MPL93188.1"/>
    <property type="molecule type" value="Genomic_DNA"/>
</dbReference>
<gene>
    <name evidence="3" type="primary">dtd3_7</name>
    <name evidence="3" type="ORF">SDC9_39314</name>
</gene>
<dbReference type="Gene3D" id="3.20.20.140">
    <property type="entry name" value="Metal-dependent hydrolases"/>
    <property type="match status" value="1"/>
</dbReference>
<dbReference type="NCBIfam" id="TIGR00010">
    <property type="entry name" value="YchF/TatD family DNA exonuclease"/>
    <property type="match status" value="1"/>
</dbReference>
<keyword evidence="1" id="KW-0479">Metal-binding</keyword>
<reference evidence="3" key="1">
    <citation type="submission" date="2019-08" db="EMBL/GenBank/DDBJ databases">
        <authorList>
            <person name="Kucharzyk K."/>
            <person name="Murdoch R.W."/>
            <person name="Higgins S."/>
            <person name="Loffler F."/>
        </authorList>
    </citation>
    <scope>NUCLEOTIDE SEQUENCE</scope>
</reference>
<evidence type="ECO:0000313" key="3">
    <source>
        <dbReference type="EMBL" id="MPL93188.1"/>
    </source>
</evidence>
<keyword evidence="2 3" id="KW-0378">Hydrolase</keyword>
<protein>
    <submittedName>
        <fullName evidence="3">D-aminoacyl-tRNA deacylase</fullName>
        <ecNumber evidence="3">3.1.1.96</ecNumber>
    </submittedName>
</protein>
<dbReference type="InterPro" id="IPR001130">
    <property type="entry name" value="TatD-like"/>
</dbReference>
<dbReference type="GO" id="GO:0004536">
    <property type="term" value="F:DNA nuclease activity"/>
    <property type="evidence" value="ECO:0007669"/>
    <property type="project" value="InterPro"/>
</dbReference>
<dbReference type="GO" id="GO:0005829">
    <property type="term" value="C:cytosol"/>
    <property type="evidence" value="ECO:0007669"/>
    <property type="project" value="TreeGrafter"/>
</dbReference>
<dbReference type="PANTHER" id="PTHR46124">
    <property type="entry name" value="D-AMINOACYL-TRNA DEACYLASE"/>
    <property type="match status" value="1"/>
</dbReference>
<dbReference type="GO" id="GO:0051499">
    <property type="term" value="F:D-aminoacyl-tRNA deacylase activity"/>
    <property type="evidence" value="ECO:0007669"/>
    <property type="project" value="UniProtKB-EC"/>
</dbReference>
<proteinExistence type="predicted"/>
<dbReference type="GO" id="GO:0046872">
    <property type="term" value="F:metal ion binding"/>
    <property type="evidence" value="ECO:0007669"/>
    <property type="project" value="UniProtKB-KW"/>
</dbReference>
<dbReference type="SUPFAM" id="SSF51556">
    <property type="entry name" value="Metallo-dependent hydrolases"/>
    <property type="match status" value="1"/>
</dbReference>
<dbReference type="CDD" id="cd01310">
    <property type="entry name" value="TatD_DNAse"/>
    <property type="match status" value="1"/>
</dbReference>
<dbReference type="AlphaFoldDB" id="A0A644VP78"/>
<dbReference type="Pfam" id="PF01026">
    <property type="entry name" value="TatD_DNase"/>
    <property type="match status" value="1"/>
</dbReference>
<name>A0A644VP78_9ZZZZ</name>
<sequence length="259" mass="29181">MKLIDTHTHLYLPEFDADLNEVAARAITTGVSKLLIPDIDKDHTEKVKKLVNEYPGLMYGMTGIHPTSVNADYKVLLDHFDKETECGFPWIAVGEIGTDLYWDKTYFEEQKIVFRHMMQTAERLGLPVSVHQRNSMKETLEILSEFKGKVTGALHCFSGDKDDAKSAIDLGYKLGISGVFTFKNTNLREIVSYCGLEHIVLETDAPYLAPMPFRGKRNEPAYLKYVVTLLSQTLKVADAVVAETTTNNALQIFKKIQDS</sequence>
<accession>A0A644VP78</accession>
<evidence type="ECO:0000256" key="2">
    <source>
        <dbReference type="ARBA" id="ARBA00022801"/>
    </source>
</evidence>
<evidence type="ECO:0000256" key="1">
    <source>
        <dbReference type="ARBA" id="ARBA00022723"/>
    </source>
</evidence>
<dbReference type="InterPro" id="IPR032466">
    <property type="entry name" value="Metal_Hydrolase"/>
</dbReference>
<dbReference type="PANTHER" id="PTHR46124:SF4">
    <property type="entry name" value="HYDROLASE TATD"/>
    <property type="match status" value="1"/>
</dbReference>